<dbReference type="Proteomes" id="UP000237819">
    <property type="component" value="Unassembled WGS sequence"/>
</dbReference>
<evidence type="ECO:0000313" key="5">
    <source>
        <dbReference type="Proteomes" id="UP000237819"/>
    </source>
</evidence>
<comment type="caution">
    <text evidence="4">The sequence shown here is derived from an EMBL/GenBank/DDBJ whole genome shotgun (WGS) entry which is preliminary data.</text>
</comment>
<evidence type="ECO:0000256" key="1">
    <source>
        <dbReference type="SAM" id="MobiDB-lite"/>
    </source>
</evidence>
<proteinExistence type="predicted"/>
<evidence type="ECO:0000313" key="6">
    <source>
        <dbReference type="Proteomes" id="UP000239388"/>
    </source>
</evidence>
<name>A0A2S8GAS7_9BACT</name>
<keyword evidence="2" id="KW-0472">Membrane</keyword>
<gene>
    <name evidence="4" type="ORF">C5Y93_31020</name>
    <name evidence="3" type="ORF">C5Y98_29220</name>
</gene>
<sequence length="124" mass="13477">MSKKTKPARKAKAHSHHRAGENPELRAADSMTIFWMLCGVTTLIIELAIIAIAGYGWASGESSSQLEAISMLLLMIAMVTGTISVLLIPIVLQQRRAVPPKAVVRGMLVIGLLPWLAFFVQIGR</sequence>
<organism evidence="4 5">
    <name type="scientific">Blastopirellula marina</name>
    <dbReference type="NCBI Taxonomy" id="124"/>
    <lineage>
        <taxon>Bacteria</taxon>
        <taxon>Pseudomonadati</taxon>
        <taxon>Planctomycetota</taxon>
        <taxon>Planctomycetia</taxon>
        <taxon>Pirellulales</taxon>
        <taxon>Pirellulaceae</taxon>
        <taxon>Blastopirellula</taxon>
    </lineage>
</organism>
<dbReference type="Proteomes" id="UP000239388">
    <property type="component" value="Unassembled WGS sequence"/>
</dbReference>
<dbReference type="OrthoDB" id="284236at2"/>
<dbReference type="EMBL" id="PUIB01000029">
    <property type="protein sequence ID" value="PQO26854.1"/>
    <property type="molecule type" value="Genomic_DNA"/>
</dbReference>
<accession>A0A2S8GAS7</accession>
<feature type="transmembrane region" description="Helical" evidence="2">
    <location>
        <begin position="33"/>
        <end position="57"/>
    </location>
</feature>
<keyword evidence="2" id="KW-1133">Transmembrane helix</keyword>
<feature type="transmembrane region" description="Helical" evidence="2">
    <location>
        <begin position="102"/>
        <end position="122"/>
    </location>
</feature>
<feature type="transmembrane region" description="Helical" evidence="2">
    <location>
        <begin position="69"/>
        <end position="90"/>
    </location>
</feature>
<keyword evidence="2" id="KW-0812">Transmembrane</keyword>
<feature type="compositionally biased region" description="Basic residues" evidence="1">
    <location>
        <begin position="1"/>
        <end position="17"/>
    </location>
</feature>
<evidence type="ECO:0000313" key="3">
    <source>
        <dbReference type="EMBL" id="PQO26854.1"/>
    </source>
</evidence>
<dbReference type="AlphaFoldDB" id="A0A2S8GAS7"/>
<feature type="region of interest" description="Disordered" evidence="1">
    <location>
        <begin position="1"/>
        <end position="21"/>
    </location>
</feature>
<reference evidence="5 6" key="1">
    <citation type="submission" date="2018-02" db="EMBL/GenBank/DDBJ databases">
        <title>Comparative genomes isolates from brazilian mangrove.</title>
        <authorList>
            <person name="Araujo J.E."/>
            <person name="Taketani R.G."/>
            <person name="Silva M.C.P."/>
            <person name="Loureco M.V."/>
            <person name="Andreote F.D."/>
        </authorList>
    </citation>
    <scope>NUCLEOTIDE SEQUENCE [LARGE SCALE GENOMIC DNA]</scope>
    <source>
        <strain evidence="3 6">NAP PRIS-MGV</strain>
        <strain evidence="4 5">Nap-Phe MGV</strain>
    </source>
</reference>
<evidence type="ECO:0000313" key="4">
    <source>
        <dbReference type="EMBL" id="PQO41543.1"/>
    </source>
</evidence>
<evidence type="ECO:0000256" key="2">
    <source>
        <dbReference type="SAM" id="Phobius"/>
    </source>
</evidence>
<dbReference type="RefSeq" id="WP_105339367.1">
    <property type="nucleotide sequence ID" value="NZ_PUHZ01000026.1"/>
</dbReference>
<dbReference type="EMBL" id="PUHZ01000026">
    <property type="protein sequence ID" value="PQO41543.1"/>
    <property type="molecule type" value="Genomic_DNA"/>
</dbReference>
<protein>
    <submittedName>
        <fullName evidence="4">Uncharacterized protein</fullName>
    </submittedName>
</protein>